<dbReference type="RefSeq" id="WP_347167511.1">
    <property type="nucleotide sequence ID" value="NZ_JBDNCH010000002.1"/>
</dbReference>
<dbReference type="GO" id="GO:0032259">
    <property type="term" value="P:methylation"/>
    <property type="evidence" value="ECO:0007669"/>
    <property type="project" value="UniProtKB-KW"/>
</dbReference>
<organism evidence="2 3">
    <name type="scientific">Ponticoccus litoralis</name>
    <dbReference type="NCBI Taxonomy" id="422297"/>
    <lineage>
        <taxon>Bacteria</taxon>
        <taxon>Pseudomonadati</taxon>
        <taxon>Pseudomonadota</taxon>
        <taxon>Alphaproteobacteria</taxon>
        <taxon>Rhodobacterales</taxon>
        <taxon>Roseobacteraceae</taxon>
        <taxon>Ponticoccus</taxon>
    </lineage>
</organism>
<dbReference type="AlphaFoldDB" id="A0AAW9SM63"/>
<keyword evidence="2" id="KW-0489">Methyltransferase</keyword>
<feature type="compositionally biased region" description="Low complexity" evidence="1">
    <location>
        <begin position="39"/>
        <end position="49"/>
    </location>
</feature>
<dbReference type="InterPro" id="IPR006342">
    <property type="entry name" value="FkbM_mtfrase"/>
</dbReference>
<accession>A0AAW9SM63</accession>
<dbReference type="CDD" id="cd02440">
    <property type="entry name" value="AdoMet_MTases"/>
    <property type="match status" value="1"/>
</dbReference>
<keyword evidence="3" id="KW-1185">Reference proteome</keyword>
<dbReference type="EMBL" id="JBDNCH010000002">
    <property type="protein sequence ID" value="MEN9062555.1"/>
    <property type="molecule type" value="Genomic_DNA"/>
</dbReference>
<evidence type="ECO:0000313" key="2">
    <source>
        <dbReference type="EMBL" id="MEN9062555.1"/>
    </source>
</evidence>
<feature type="region of interest" description="Disordered" evidence="1">
    <location>
        <begin position="1"/>
        <end position="82"/>
    </location>
</feature>
<feature type="compositionally biased region" description="Low complexity" evidence="1">
    <location>
        <begin position="12"/>
        <end position="25"/>
    </location>
</feature>
<proteinExistence type="predicted"/>
<evidence type="ECO:0000256" key="1">
    <source>
        <dbReference type="SAM" id="MobiDB-lite"/>
    </source>
</evidence>
<dbReference type="Gene3D" id="3.40.50.150">
    <property type="entry name" value="Vaccinia Virus protein VP39"/>
    <property type="match status" value="1"/>
</dbReference>
<name>A0AAW9SM63_9RHOB</name>
<dbReference type="Proteomes" id="UP001428774">
    <property type="component" value="Unassembled WGS sequence"/>
</dbReference>
<dbReference type="NCBIfam" id="TIGR01444">
    <property type="entry name" value="fkbM_fam"/>
    <property type="match status" value="1"/>
</dbReference>
<reference evidence="2 3" key="1">
    <citation type="submission" date="2024-05" db="EMBL/GenBank/DDBJ databases">
        <title>Genome sequence of Ponticoccus litoralis KCCM 90028.</title>
        <authorList>
            <person name="Kim J.M."/>
            <person name="Lee J.K."/>
            <person name="Choi B.J."/>
            <person name="Bayburt H."/>
            <person name="Baek J.H."/>
            <person name="Jeon C.O."/>
        </authorList>
    </citation>
    <scope>NUCLEOTIDE SEQUENCE [LARGE SCALE GENOMIC DNA]</scope>
    <source>
        <strain evidence="2 3">KCCM 90028</strain>
    </source>
</reference>
<dbReference type="InterPro" id="IPR029063">
    <property type="entry name" value="SAM-dependent_MTases_sf"/>
</dbReference>
<comment type="caution">
    <text evidence="2">The sequence shown here is derived from an EMBL/GenBank/DDBJ whole genome shotgun (WGS) entry which is preliminary data.</text>
</comment>
<gene>
    <name evidence="2" type="ORF">ABFB10_17775</name>
</gene>
<sequence length="304" mass="32188">MARPETDSTEVAATHTADHASATSDPAFTRRSEPGEGTGTAETGSAEPALATPVIAKPETSDPKTAGAETPAPGPHAPARNPFLISRGMKIPKHPDLTRGRVRGALKQGTYERKECDAVLRVVRPGDRVLELGGGIGYMSTLLSVKAGAAHVTSYEANPALIPYIRSVHAANGVTNVDLRNALLSPEPGDPVPFYIRRNFLASSMDPSTEKDAITQEVAIDRQALAPVLAEVRPDVLVCDIEGAEATLLPAGDWSGLRAAVIELHPQWIGQSGVQAVFDAMMRAGLTYFPKASEAKVVTFLKGW</sequence>
<keyword evidence="2" id="KW-0808">Transferase</keyword>
<evidence type="ECO:0000313" key="3">
    <source>
        <dbReference type="Proteomes" id="UP001428774"/>
    </source>
</evidence>
<dbReference type="GO" id="GO:0008168">
    <property type="term" value="F:methyltransferase activity"/>
    <property type="evidence" value="ECO:0007669"/>
    <property type="project" value="UniProtKB-KW"/>
</dbReference>
<protein>
    <submittedName>
        <fullName evidence="2">FkbM family methyltransferase</fullName>
    </submittedName>
</protein>
<dbReference type="SUPFAM" id="SSF53335">
    <property type="entry name" value="S-adenosyl-L-methionine-dependent methyltransferases"/>
    <property type="match status" value="1"/>
</dbReference>